<dbReference type="Pfam" id="PF13538">
    <property type="entry name" value="UvrD_C_2"/>
    <property type="match status" value="1"/>
</dbReference>
<evidence type="ECO:0000313" key="8">
    <source>
        <dbReference type="Proteomes" id="UP000003755"/>
    </source>
</evidence>
<proteinExistence type="predicted"/>
<dbReference type="GO" id="GO:0005524">
    <property type="term" value="F:ATP binding"/>
    <property type="evidence" value="ECO:0007669"/>
    <property type="project" value="UniProtKB-KW"/>
</dbReference>
<dbReference type="GO" id="GO:0006310">
    <property type="term" value="P:DNA recombination"/>
    <property type="evidence" value="ECO:0007669"/>
    <property type="project" value="TreeGrafter"/>
</dbReference>
<feature type="domain" description="UvrD-like helicase C-terminal" evidence="3">
    <location>
        <begin position="683"/>
        <end position="727"/>
    </location>
</feature>
<name>C9L7Y0_BLAHA</name>
<dbReference type="PANTHER" id="PTHR43788">
    <property type="entry name" value="DNA2/NAM7 HELICASE FAMILY MEMBER"/>
    <property type="match status" value="1"/>
</dbReference>
<gene>
    <name evidence="7" type="ORF">BLAHAN_05503</name>
</gene>
<dbReference type="InterPro" id="IPR029493">
    <property type="entry name" value="RecD2-like_HHH"/>
</dbReference>
<dbReference type="Pfam" id="PF23139">
    <property type="entry name" value="OB_YrrC"/>
    <property type="match status" value="1"/>
</dbReference>
<dbReference type="KEGG" id="bhan:CGC63_09230"/>
<evidence type="ECO:0000313" key="7">
    <source>
        <dbReference type="EMBL" id="EEX21875.1"/>
    </source>
</evidence>
<dbReference type="PANTHER" id="PTHR43788:SF6">
    <property type="entry name" value="DNA HELICASE B"/>
    <property type="match status" value="1"/>
</dbReference>
<accession>C9L7Y0</accession>
<reference evidence="7" key="1">
    <citation type="submission" date="2009-09" db="EMBL/GenBank/DDBJ databases">
        <authorList>
            <person name="Weinstock G."/>
            <person name="Sodergren E."/>
            <person name="Clifton S."/>
            <person name="Fulton L."/>
            <person name="Fulton B."/>
            <person name="Courtney L."/>
            <person name="Fronick C."/>
            <person name="Harrison M."/>
            <person name="Strong C."/>
            <person name="Farmer C."/>
            <person name="Delahaunty K."/>
            <person name="Markovic C."/>
            <person name="Hall O."/>
            <person name="Minx P."/>
            <person name="Tomlinson C."/>
            <person name="Mitreva M."/>
            <person name="Nelson J."/>
            <person name="Hou S."/>
            <person name="Wollam A."/>
            <person name="Pepin K.H."/>
            <person name="Johnson M."/>
            <person name="Bhonagiri V."/>
            <person name="Nash W.E."/>
            <person name="Warren W."/>
            <person name="Chinwalla A."/>
            <person name="Mardis E.R."/>
            <person name="Wilson R.K."/>
        </authorList>
    </citation>
    <scope>NUCLEOTIDE SEQUENCE [LARGE SCALE GENOMIC DNA]</scope>
    <source>
        <strain evidence="7">DSM 20583</strain>
    </source>
</reference>
<evidence type="ECO:0000256" key="2">
    <source>
        <dbReference type="ARBA" id="ARBA00022840"/>
    </source>
</evidence>
<comment type="caution">
    <text evidence="7">The sequence shown here is derived from an EMBL/GenBank/DDBJ whole genome shotgun (WGS) entry which is preliminary data.</text>
</comment>
<feature type="domain" description="ATP-dependent RecD2 DNA helicase OB-fold" evidence="6">
    <location>
        <begin position="10"/>
        <end position="81"/>
    </location>
</feature>
<keyword evidence="7" id="KW-0378">Hydrolase</keyword>
<dbReference type="InterPro" id="IPR027785">
    <property type="entry name" value="UvrD-like_helicase_C"/>
</dbReference>
<dbReference type="AlphaFoldDB" id="C9L7Y0"/>
<dbReference type="Gene3D" id="3.40.50.300">
    <property type="entry name" value="P-loop containing nucleotide triphosphate hydrolases"/>
    <property type="match status" value="2"/>
</dbReference>
<dbReference type="HOGENOM" id="CLU_007524_0_1_9"/>
<dbReference type="CDD" id="cd18809">
    <property type="entry name" value="SF1_C_RecD"/>
    <property type="match status" value="1"/>
</dbReference>
<evidence type="ECO:0000259" key="3">
    <source>
        <dbReference type="Pfam" id="PF13538"/>
    </source>
</evidence>
<keyword evidence="8" id="KW-1185">Reference proteome</keyword>
<feature type="domain" description="ATP-dependent RecD2 DNA helicase SH3" evidence="5">
    <location>
        <begin position="575"/>
        <end position="664"/>
    </location>
</feature>
<dbReference type="eggNOG" id="COG0507">
    <property type="taxonomic scope" value="Bacteria"/>
</dbReference>
<dbReference type="GO" id="GO:0017116">
    <property type="term" value="F:single-stranded DNA helicase activity"/>
    <property type="evidence" value="ECO:0007669"/>
    <property type="project" value="TreeGrafter"/>
</dbReference>
<dbReference type="STRING" id="537007.BLAHAN_05503"/>
<dbReference type="Proteomes" id="UP000003755">
    <property type="component" value="Unassembled WGS sequence"/>
</dbReference>
<organism evidence="7 8">
    <name type="scientific">Blautia hansenii DSM 20583</name>
    <dbReference type="NCBI Taxonomy" id="537007"/>
    <lineage>
        <taxon>Bacteria</taxon>
        <taxon>Bacillati</taxon>
        <taxon>Bacillota</taxon>
        <taxon>Clostridia</taxon>
        <taxon>Lachnospirales</taxon>
        <taxon>Lachnospiraceae</taxon>
        <taxon>Blautia</taxon>
    </lineage>
</organism>
<dbReference type="SUPFAM" id="SSF52540">
    <property type="entry name" value="P-loop containing nucleoside triphosphate hydrolases"/>
    <property type="match status" value="2"/>
</dbReference>
<dbReference type="Gene3D" id="2.30.30.940">
    <property type="match status" value="1"/>
</dbReference>
<protein>
    <submittedName>
        <fullName evidence="7">Helicase, RecD/TraA family</fullName>
    </submittedName>
</protein>
<dbReference type="RefSeq" id="WP_003020748.1">
    <property type="nucleotide sequence ID" value="NZ_CP022413.2"/>
</dbReference>
<dbReference type="InterPro" id="IPR041451">
    <property type="entry name" value="RecD2_SH13"/>
</dbReference>
<dbReference type="InterPro" id="IPR055446">
    <property type="entry name" value="RecD2_N_OB"/>
</dbReference>
<feature type="domain" description="ATP-dependent RecD2 DNA helicase-like helix-hairpin-helix" evidence="4">
    <location>
        <begin position="154"/>
        <end position="241"/>
    </location>
</feature>
<evidence type="ECO:0000256" key="1">
    <source>
        <dbReference type="ARBA" id="ARBA00022741"/>
    </source>
</evidence>
<dbReference type="Gene3D" id="1.10.10.2220">
    <property type="match status" value="1"/>
</dbReference>
<keyword evidence="7" id="KW-0347">Helicase</keyword>
<dbReference type="GO" id="GO:0009338">
    <property type="term" value="C:exodeoxyribonuclease V complex"/>
    <property type="evidence" value="ECO:0007669"/>
    <property type="project" value="TreeGrafter"/>
</dbReference>
<dbReference type="Pfam" id="PF14490">
    <property type="entry name" value="HHH_RecD2"/>
    <property type="match status" value="1"/>
</dbReference>
<dbReference type="InterPro" id="IPR027417">
    <property type="entry name" value="P-loop_NTPase"/>
</dbReference>
<sequence>MNDRISALIKVKKIRYYNNSNNFGIICADIVETTDEIQKDKYGQMIVKGIMPELKSNVKYTLNAKLVEDSKWGYQYEVISMYTNLCVDVSDLKGQREFLHVLFTDKQIDAMYAALENPYMALYNKEASDLVKVKGVGLKTANKWLERFHENIDKSRVFVELKEYNLTANMVEKLYEHYKSADVIIKNVKQNPYTLIDIHGIGWKKCDELALKGGMGIYSKERVTAFVKRYLYEMAEKGCTYVYANEQLMDAIVTMLGEDIPDEPILEAMKDLDKFLWWNEDRSKVAFKKNIELEEKIAQKLIQLKKAENTFNFDGWEEIISEVEKEQGWEYTDQQYECIRTALIENVFIVTGGGGTGKTSFVRGVLRVLWRKRFAQCALAGRAAARLAEVTGEEGFTIHRLLGFPLGDKEHGGFAFYEGNYLPYDIIICDEISMVDSKLFYRLIDAIKPGSKLIMLGDTGQLECIGSGNIAHDLIESQYIPSINLTKIHRQAEASAIITDSLKIRKNIQVIDKDFVGHLTKGDLQDLEYNCYSDANNTYFNLCRDFAEWINKVDSILDLQVIVPIRERQSGIHQLNAAFQELYNPRDDEEEIIVRYSPSYSANLRVGDKVMYTANTYKALLYDNQWEYDQKEYEEISNITGVFNGSIGIIEAINFERNEIVVNFQYIGKILILSKQLSSVELSYAITVHKSQGSQYPYVLVGLDFGSYSMLTKELIYTAITRASKHCKLECQTNALRYAVGQNAISSKQTYLVEAIEKVEKPVF</sequence>
<keyword evidence="2" id="KW-0067">ATP-binding</keyword>
<dbReference type="Pfam" id="PF18335">
    <property type="entry name" value="SH3_13"/>
    <property type="match status" value="1"/>
</dbReference>
<dbReference type="Pfam" id="PF13245">
    <property type="entry name" value="AAA_19"/>
    <property type="match status" value="1"/>
</dbReference>
<evidence type="ECO:0000259" key="6">
    <source>
        <dbReference type="Pfam" id="PF23139"/>
    </source>
</evidence>
<evidence type="ECO:0000259" key="5">
    <source>
        <dbReference type="Pfam" id="PF18335"/>
    </source>
</evidence>
<keyword evidence="1" id="KW-0547">Nucleotide-binding</keyword>
<evidence type="ECO:0000259" key="4">
    <source>
        <dbReference type="Pfam" id="PF14490"/>
    </source>
</evidence>
<dbReference type="InterPro" id="IPR050534">
    <property type="entry name" value="Coronavir_polyprotein_1ab"/>
</dbReference>
<dbReference type="CDD" id="cd17933">
    <property type="entry name" value="DEXSc_RecD-like"/>
    <property type="match status" value="1"/>
</dbReference>
<dbReference type="EMBL" id="ABYU02000016">
    <property type="protein sequence ID" value="EEX21875.1"/>
    <property type="molecule type" value="Genomic_DNA"/>
</dbReference>